<sequence length="606" mass="67067">MPTLLIDTHPHLAAQLLDPGLGELLTAGSNKKVQWQCPKHSNHIWTASVNNRTNAKNPRCPYCAGTRVLAGFNDLATTHPHLAVQLVDQDIAVTISAGSGKRQLWQCVVNPKHQWLATPNNRTSTKSASSGCPYCANRAVLVGDNDFATTYPELAAQLVDQSAATTFTAGHNKPVEWICCKHEPPFIWKTSPILRVRQNTQCPVCSERTVAPALNDLATTHPKLAEQIADPQPSGVSAAAIIPTISRGSHTQLTWQCSKNHDHQWVATVKDRVRGTDCPTCANTGTSRKEAELIEVIRALFPNTDVQQGALINGRTGNQGASPSTDVLIPSKNLAIEFNGLYWHSELFIKDKHYHANKSALAEQAGVQLIHVWEDDWNLRRDIVIRMIAHKLHATHNLSAVLPTETTDSRVATTAFARTLTLSVVSGSRAAAFLNSNHIQGAVSATKHFALCDNNDDIRALLSVRSPKNNARMYRKKGTWEIQRYATLGNVPGGFTRLLKFAEHTLNEHSTVLKQWISFSAADVSDGSLYRTAGFTAEQQLAPDYRYVGGATGWRRTPKESFQRKRFRDDPALLWNESWTEHEAALNNELYRIYDAGKTRWVKNVA</sequence>
<dbReference type="STRING" id="196627.cg2001"/>
<dbReference type="OrthoDB" id="3196679at2"/>
<proteinExistence type="predicted"/>
<gene>
    <name evidence="2" type="ordered locus">Cgl1781</name>
</gene>
<dbReference type="KEGG" id="cgl:Cgl1781"/>
<dbReference type="RefSeq" id="WP_011014625.1">
    <property type="nucleotide sequence ID" value="NC_003450.3"/>
</dbReference>
<dbReference type="CDD" id="cd22328">
    <property type="entry name" value="Hef-like"/>
    <property type="match status" value="1"/>
</dbReference>
<dbReference type="PATRIC" id="fig|196627.13.peg.1730"/>
<dbReference type="Pfam" id="PF14311">
    <property type="entry name" value="DUF4379"/>
    <property type="match status" value="4"/>
</dbReference>
<feature type="domain" description="Treble clef zinc finger" evidence="1">
    <location>
        <begin position="244"/>
        <end position="283"/>
    </location>
</feature>
<dbReference type="Gene3D" id="3.40.960.10">
    <property type="entry name" value="VSR Endonuclease"/>
    <property type="match status" value="1"/>
</dbReference>
<dbReference type="PANTHER" id="PTHR37317:SF1">
    <property type="entry name" value="ZINC-RIBBON DOMAIN-CONTAINING PROTEIN-RELATED"/>
    <property type="match status" value="1"/>
</dbReference>
<feature type="domain" description="Treble clef zinc finger" evidence="1">
    <location>
        <begin position="25"/>
        <end position="65"/>
    </location>
</feature>
<keyword evidence="3" id="KW-1185">Reference proteome</keyword>
<dbReference type="GeneID" id="1019740"/>
<feature type="domain" description="Treble clef zinc finger" evidence="1">
    <location>
        <begin position="94"/>
        <end position="138"/>
    </location>
</feature>
<accession>Q6M4J8</accession>
<evidence type="ECO:0000313" key="3">
    <source>
        <dbReference type="Proteomes" id="UP000000582"/>
    </source>
</evidence>
<feature type="domain" description="Treble clef zinc finger" evidence="1">
    <location>
        <begin position="163"/>
        <end position="208"/>
    </location>
</feature>
<evidence type="ECO:0000313" key="2">
    <source>
        <dbReference type="EMBL" id="BAB99174.1"/>
    </source>
</evidence>
<dbReference type="BioCyc" id="CORYNE:G18NG-11373-MONOMER"/>
<organism evidence="2 3">
    <name type="scientific">Corynebacterium glutamicum (strain ATCC 13032 / DSM 20300 / JCM 1318 / BCRC 11384 / CCUG 27702 / LMG 3730 / NBRC 12168 / NCIMB 10025 / NRRL B-2784 / 534)</name>
    <dbReference type="NCBI Taxonomy" id="196627"/>
    <lineage>
        <taxon>Bacteria</taxon>
        <taxon>Bacillati</taxon>
        <taxon>Actinomycetota</taxon>
        <taxon>Actinomycetes</taxon>
        <taxon>Mycobacteriales</taxon>
        <taxon>Corynebacteriaceae</taxon>
        <taxon>Corynebacterium</taxon>
    </lineage>
</organism>
<dbReference type="EMBL" id="BA000036">
    <property type="protein sequence ID" value="BAB99174.1"/>
    <property type="molecule type" value="Genomic_DNA"/>
</dbReference>
<dbReference type="eggNOG" id="COG1996">
    <property type="taxonomic scope" value="Bacteria"/>
</dbReference>
<dbReference type="InterPro" id="IPR025487">
    <property type="entry name" value="DUF4379"/>
</dbReference>
<accession>Q8NPN1</accession>
<dbReference type="HOGENOM" id="CLU_450353_0_0_11"/>
<dbReference type="Proteomes" id="UP000000582">
    <property type="component" value="Chromosome"/>
</dbReference>
<reference evidence="3" key="1">
    <citation type="journal article" date="2003" name="Appl. Microbiol. Biotechnol.">
        <title>The Corynebacterium glutamicum genome: features and impacts on biotechnological processes.</title>
        <authorList>
            <person name="Ikeda M."/>
            <person name="Nakagawa S."/>
        </authorList>
    </citation>
    <scope>NUCLEOTIDE SEQUENCE [LARGE SCALE GENOMIC DNA]</scope>
    <source>
        <strain evidence="3">ATCC 13032 / DSM 20300 / BCRC 11384 / JCM 1318 / LMG 3730 / NCIMB 10025</strain>
    </source>
</reference>
<protein>
    <recommendedName>
        <fullName evidence="1">Treble clef zinc finger domain-containing protein</fullName>
    </recommendedName>
</protein>
<dbReference type="PANTHER" id="PTHR37317">
    <property type="entry name" value="BLR8090 PROTEIN"/>
    <property type="match status" value="1"/>
</dbReference>
<dbReference type="KEGG" id="cgb:cg2001"/>
<dbReference type="AlphaFoldDB" id="Q8NPN1"/>
<name>Q8NPN1_CORGL</name>
<evidence type="ECO:0000259" key="1">
    <source>
        <dbReference type="Pfam" id="PF14311"/>
    </source>
</evidence>